<evidence type="ECO:0000256" key="5">
    <source>
        <dbReference type="ARBA" id="ARBA00022692"/>
    </source>
</evidence>
<dbReference type="STRING" id="1125699.HMPREF9194_01371"/>
<dbReference type="FunFam" id="1.10.8.60:FF:000001">
    <property type="entry name" value="ATP-dependent zinc metalloprotease FtsH"/>
    <property type="match status" value="1"/>
</dbReference>
<dbReference type="HOGENOM" id="CLU_000688_16_2_12"/>
<evidence type="ECO:0000256" key="3">
    <source>
        <dbReference type="ARBA" id="ARBA00022475"/>
    </source>
</evidence>
<dbReference type="SUPFAM" id="SSF52540">
    <property type="entry name" value="P-loop containing nucleoside triphosphate hydrolases"/>
    <property type="match status" value="1"/>
</dbReference>
<comment type="similarity">
    <text evidence="16">Belongs to the AAA ATPase family.</text>
</comment>
<feature type="transmembrane region" description="Helical" evidence="15">
    <location>
        <begin position="132"/>
        <end position="152"/>
    </location>
</feature>
<dbReference type="GO" id="GO:0030163">
    <property type="term" value="P:protein catabolic process"/>
    <property type="evidence" value="ECO:0007669"/>
    <property type="project" value="UniProtKB-UniRule"/>
</dbReference>
<keyword evidence="5 15" id="KW-0812">Transmembrane</keyword>
<dbReference type="PATRIC" id="fig|1125699.3.peg.1384"/>
<dbReference type="GO" id="GO:0005886">
    <property type="term" value="C:plasma membrane"/>
    <property type="evidence" value="ECO:0007669"/>
    <property type="project" value="UniProtKB-SubCell"/>
</dbReference>
<organism evidence="19 20">
    <name type="scientific">Treponema maltophilum ATCC 51939</name>
    <dbReference type="NCBI Taxonomy" id="1125699"/>
    <lineage>
        <taxon>Bacteria</taxon>
        <taxon>Pseudomonadati</taxon>
        <taxon>Spirochaetota</taxon>
        <taxon>Spirochaetia</taxon>
        <taxon>Spirochaetales</taxon>
        <taxon>Treponemataceae</taxon>
        <taxon>Treponema</taxon>
    </lineage>
</organism>
<dbReference type="Gene3D" id="3.40.50.300">
    <property type="entry name" value="P-loop containing nucleotide triphosphate hydrolases"/>
    <property type="match status" value="1"/>
</dbReference>
<dbReference type="GO" id="GO:0006508">
    <property type="term" value="P:proteolysis"/>
    <property type="evidence" value="ECO:0007669"/>
    <property type="project" value="UniProtKB-KW"/>
</dbReference>
<evidence type="ECO:0000256" key="17">
    <source>
        <dbReference type="SAM" id="MobiDB-lite"/>
    </source>
</evidence>
<sequence length="653" mass="72928">MDQNRHFQKNTSKKNENERNNFNMRPAGNRIGLLVLFLLGAFFIVMAMMNKETNVYPVISYSDFLTAVGQHQVSDVQIQDQKIILGTMRSANISDGAQSRFQTVIPYNDTSLMSFLEQNGVQVSGKATKPNVLAEVLDFLPLFIMLIFLFVFMRQMSMQNSRGMQFGRSRARLFDTNKKKVTFADVAGQEEAKKELSEIVDFLKNPKKYREIGAKIPGGVLLVGSPGTGKTLLARAVAGEANVSFLHISGSDFVEMFVGVGASRVRDLFEQGRKRAPAIIFIDELDAVGRARGAGFGGGHDEREQTLNQMLVEMDGFDGKEGVIVLAATNRPDVLDPALLRPGRFDRQVHVSLPDIKEREAILIVHAKKIKLDDDVDFKHFARATSGMSGADLSNMINEGALFAARKNKEKVSFTELEQARDKILMGVARESMVMPEKERVMTACHEAGHALPYYYLKNASPLHKVTIIPRGRALGLTVGLPKEDSYSHTKSWLEDQLVILFGGYAAESIVYGDTTTGTQNDIERATDIARRMVCEWGMSEDVGAVSYGREDEPIFMGKEIERRKGYSEESAQKIDRAVEKLLNEARKRTLKILTEHRDQLDKLTQALVEKETLDDKEVRELLGFKPSEALAENEAEKSAGLEGPHVDLRRRT</sequence>
<keyword evidence="20" id="KW-1185">Reference proteome</keyword>
<evidence type="ECO:0000256" key="13">
    <source>
        <dbReference type="ARBA" id="ARBA00023136"/>
    </source>
</evidence>
<dbReference type="CDD" id="cd19501">
    <property type="entry name" value="RecA-like_FtsH"/>
    <property type="match status" value="1"/>
</dbReference>
<comment type="function">
    <text evidence="15">Acts as a processive, ATP-dependent zinc metallopeptidase for both cytoplasmic and membrane proteins. Plays a role in the quality control of integral membrane proteins.</text>
</comment>
<dbReference type="Pfam" id="PF00004">
    <property type="entry name" value="AAA"/>
    <property type="match status" value="1"/>
</dbReference>
<keyword evidence="7 15" id="KW-0547">Nucleotide-binding</keyword>
<dbReference type="InterPro" id="IPR003593">
    <property type="entry name" value="AAA+_ATPase"/>
</dbReference>
<evidence type="ECO:0000256" key="7">
    <source>
        <dbReference type="ARBA" id="ARBA00022741"/>
    </source>
</evidence>
<feature type="binding site" evidence="15">
    <location>
        <begin position="224"/>
        <end position="231"/>
    </location>
    <ligand>
        <name>ATP</name>
        <dbReference type="ChEBI" id="CHEBI:30616"/>
    </ligand>
</feature>
<comment type="cofactor">
    <cofactor evidence="15">
        <name>Zn(2+)</name>
        <dbReference type="ChEBI" id="CHEBI:29105"/>
    </cofactor>
    <text evidence="15">Binds 1 zinc ion per subunit.</text>
</comment>
<dbReference type="PROSITE" id="PS00674">
    <property type="entry name" value="AAA"/>
    <property type="match status" value="1"/>
</dbReference>
<dbReference type="EC" id="3.4.24.-" evidence="15"/>
<comment type="caution">
    <text evidence="19">The sequence shown here is derived from an EMBL/GenBank/DDBJ whole genome shotgun (WGS) entry which is preliminary data.</text>
</comment>
<dbReference type="Gene3D" id="1.10.8.60">
    <property type="match status" value="1"/>
</dbReference>
<dbReference type="InterPro" id="IPR041569">
    <property type="entry name" value="AAA_lid_3"/>
</dbReference>
<evidence type="ECO:0000256" key="11">
    <source>
        <dbReference type="ARBA" id="ARBA00022989"/>
    </source>
</evidence>
<evidence type="ECO:0000256" key="4">
    <source>
        <dbReference type="ARBA" id="ARBA00022670"/>
    </source>
</evidence>
<dbReference type="Pfam" id="PF17862">
    <property type="entry name" value="AAA_lid_3"/>
    <property type="match status" value="1"/>
</dbReference>
<evidence type="ECO:0000256" key="16">
    <source>
        <dbReference type="RuleBase" id="RU003651"/>
    </source>
</evidence>
<dbReference type="InterPro" id="IPR003960">
    <property type="entry name" value="ATPase_AAA_CS"/>
</dbReference>
<evidence type="ECO:0000256" key="1">
    <source>
        <dbReference type="ARBA" id="ARBA00004370"/>
    </source>
</evidence>
<gene>
    <name evidence="15" type="primary">ftsH</name>
    <name evidence="19" type="ORF">HMPREF9194_01371</name>
</gene>
<dbReference type="GO" id="GO:0005524">
    <property type="term" value="F:ATP binding"/>
    <property type="evidence" value="ECO:0007669"/>
    <property type="project" value="UniProtKB-UniRule"/>
</dbReference>
<evidence type="ECO:0000256" key="2">
    <source>
        <dbReference type="ARBA" id="ARBA00010044"/>
    </source>
</evidence>
<feature type="region of interest" description="Disordered" evidence="17">
    <location>
        <begin position="628"/>
        <end position="653"/>
    </location>
</feature>
<keyword evidence="12 15" id="KW-0482">Metalloprotease</keyword>
<keyword evidence="13 15" id="KW-0472">Membrane</keyword>
<dbReference type="Proteomes" id="UP000014541">
    <property type="component" value="Unassembled WGS sequence"/>
</dbReference>
<evidence type="ECO:0000256" key="8">
    <source>
        <dbReference type="ARBA" id="ARBA00022801"/>
    </source>
</evidence>
<evidence type="ECO:0000256" key="6">
    <source>
        <dbReference type="ARBA" id="ARBA00022723"/>
    </source>
</evidence>
<dbReference type="FunFam" id="1.20.58.760:FF:000001">
    <property type="entry name" value="ATP-dependent zinc metalloprotease FtsH"/>
    <property type="match status" value="1"/>
</dbReference>
<keyword evidence="3 15" id="KW-1003">Cell membrane</keyword>
<dbReference type="FunFam" id="3.40.50.300:FF:000001">
    <property type="entry name" value="ATP-dependent zinc metalloprotease FtsH"/>
    <property type="match status" value="1"/>
</dbReference>
<dbReference type="Gene3D" id="1.20.58.760">
    <property type="entry name" value="Peptidase M41"/>
    <property type="match status" value="1"/>
</dbReference>
<evidence type="ECO:0000256" key="9">
    <source>
        <dbReference type="ARBA" id="ARBA00022833"/>
    </source>
</evidence>
<dbReference type="InterPro" id="IPR005936">
    <property type="entry name" value="FtsH"/>
</dbReference>
<evidence type="ECO:0000256" key="12">
    <source>
        <dbReference type="ARBA" id="ARBA00023049"/>
    </source>
</evidence>
<dbReference type="Pfam" id="PF06480">
    <property type="entry name" value="FtsH_ext"/>
    <property type="match status" value="1"/>
</dbReference>
<evidence type="ECO:0000313" key="19">
    <source>
        <dbReference type="EMBL" id="EPF31042.1"/>
    </source>
</evidence>
<keyword evidence="11 15" id="KW-1133">Transmembrane helix</keyword>
<feature type="transmembrane region" description="Helical" evidence="15">
    <location>
        <begin position="31"/>
        <end position="49"/>
    </location>
</feature>
<dbReference type="InterPro" id="IPR003959">
    <property type="entry name" value="ATPase_AAA_core"/>
</dbReference>
<feature type="active site" evidence="15">
    <location>
        <position position="447"/>
    </location>
</feature>
<keyword evidence="8 15" id="KW-0378">Hydrolase</keyword>
<keyword evidence="6 15" id="KW-0479">Metal-binding</keyword>
<evidence type="ECO:0000256" key="15">
    <source>
        <dbReference type="HAMAP-Rule" id="MF_01458"/>
    </source>
</evidence>
<keyword evidence="4 15" id="KW-0645">Protease</keyword>
<dbReference type="SMART" id="SM00382">
    <property type="entry name" value="AAA"/>
    <property type="match status" value="1"/>
</dbReference>
<dbReference type="GO" id="GO:0004176">
    <property type="term" value="F:ATP-dependent peptidase activity"/>
    <property type="evidence" value="ECO:0007669"/>
    <property type="project" value="InterPro"/>
</dbReference>
<feature type="domain" description="AAA+ ATPase" evidence="18">
    <location>
        <begin position="216"/>
        <end position="355"/>
    </location>
</feature>
<evidence type="ECO:0000256" key="10">
    <source>
        <dbReference type="ARBA" id="ARBA00022840"/>
    </source>
</evidence>
<feature type="region of interest" description="Disordered" evidence="17">
    <location>
        <begin position="1"/>
        <end position="23"/>
    </location>
</feature>
<dbReference type="eggNOG" id="COG0465">
    <property type="taxonomic scope" value="Bacteria"/>
</dbReference>
<feature type="binding site" evidence="15">
    <location>
        <position position="450"/>
    </location>
    <ligand>
        <name>Zn(2+)</name>
        <dbReference type="ChEBI" id="CHEBI:29105"/>
        <note>catalytic</note>
    </ligand>
</feature>
<accession>S3KFP1</accession>
<comment type="similarity">
    <text evidence="2 15">In the C-terminal section; belongs to the peptidase M41 family.</text>
</comment>
<dbReference type="InterPro" id="IPR037219">
    <property type="entry name" value="Peptidase_M41-like"/>
</dbReference>
<dbReference type="InterPro" id="IPR000642">
    <property type="entry name" value="Peptidase_M41"/>
</dbReference>
<dbReference type="GO" id="GO:0004222">
    <property type="term" value="F:metalloendopeptidase activity"/>
    <property type="evidence" value="ECO:0007669"/>
    <property type="project" value="InterPro"/>
</dbReference>
<dbReference type="PANTHER" id="PTHR23076:SF97">
    <property type="entry name" value="ATP-DEPENDENT ZINC METALLOPROTEASE YME1L1"/>
    <property type="match status" value="1"/>
</dbReference>
<dbReference type="EMBL" id="ATFF01000006">
    <property type="protein sequence ID" value="EPF31042.1"/>
    <property type="molecule type" value="Genomic_DNA"/>
</dbReference>
<comment type="subunit">
    <text evidence="15">Homohexamer.</text>
</comment>
<keyword evidence="9 15" id="KW-0862">Zinc</keyword>
<feature type="binding site" evidence="15">
    <location>
        <position position="522"/>
    </location>
    <ligand>
        <name>Zn(2+)</name>
        <dbReference type="ChEBI" id="CHEBI:29105"/>
        <note>catalytic</note>
    </ligand>
</feature>
<evidence type="ECO:0000259" key="18">
    <source>
        <dbReference type="SMART" id="SM00382"/>
    </source>
</evidence>
<comment type="subcellular location">
    <subcellularLocation>
        <location evidence="15">Cell membrane</location>
        <topology evidence="15">Multi-pass membrane protein</topology>
        <orientation evidence="15">Cytoplasmic side</orientation>
    </subcellularLocation>
    <subcellularLocation>
        <location evidence="1">Membrane</location>
    </subcellularLocation>
</comment>
<dbReference type="Gene3D" id="3.30.720.210">
    <property type="match status" value="1"/>
</dbReference>
<evidence type="ECO:0000313" key="20">
    <source>
        <dbReference type="Proteomes" id="UP000014541"/>
    </source>
</evidence>
<feature type="compositionally biased region" description="Basic and acidic residues" evidence="17">
    <location>
        <begin position="635"/>
        <end position="653"/>
    </location>
</feature>
<dbReference type="NCBIfam" id="TIGR01241">
    <property type="entry name" value="FtsH_fam"/>
    <property type="match status" value="1"/>
</dbReference>
<proteinExistence type="inferred from homology"/>
<feature type="binding site" evidence="15">
    <location>
        <position position="446"/>
    </location>
    <ligand>
        <name>Zn(2+)</name>
        <dbReference type="ChEBI" id="CHEBI:29105"/>
        <note>catalytic</note>
    </ligand>
</feature>
<dbReference type="RefSeq" id="WP_016525653.1">
    <property type="nucleotide sequence ID" value="NZ_KE332518.1"/>
</dbReference>
<dbReference type="InterPro" id="IPR027417">
    <property type="entry name" value="P-loop_NTPase"/>
</dbReference>
<dbReference type="Pfam" id="PF01434">
    <property type="entry name" value="Peptidase_M41"/>
    <property type="match status" value="1"/>
</dbReference>
<keyword evidence="10 15" id="KW-0067">ATP-binding</keyword>
<dbReference type="GO" id="GO:0016887">
    <property type="term" value="F:ATP hydrolysis activity"/>
    <property type="evidence" value="ECO:0007669"/>
    <property type="project" value="UniProtKB-UniRule"/>
</dbReference>
<dbReference type="SUPFAM" id="SSF140990">
    <property type="entry name" value="FtsH protease domain-like"/>
    <property type="match status" value="1"/>
</dbReference>
<comment type="similarity">
    <text evidence="14 15">In the central section; belongs to the AAA ATPase family.</text>
</comment>
<dbReference type="AlphaFoldDB" id="S3KFP1"/>
<feature type="compositionally biased region" description="Basic residues" evidence="17">
    <location>
        <begin position="1"/>
        <end position="12"/>
    </location>
</feature>
<evidence type="ECO:0000256" key="14">
    <source>
        <dbReference type="ARBA" id="ARBA00061570"/>
    </source>
</evidence>
<name>S3KFP1_TREMA</name>
<protein>
    <recommendedName>
        <fullName evidence="15">ATP-dependent zinc metalloprotease FtsH</fullName>
        <ecNumber evidence="15">3.4.24.-</ecNumber>
    </recommendedName>
</protein>
<dbReference type="HAMAP" id="MF_01458">
    <property type="entry name" value="FtsH"/>
    <property type="match status" value="1"/>
</dbReference>
<dbReference type="GO" id="GO:0008270">
    <property type="term" value="F:zinc ion binding"/>
    <property type="evidence" value="ECO:0007669"/>
    <property type="project" value="UniProtKB-UniRule"/>
</dbReference>
<reference evidence="19 20" key="1">
    <citation type="submission" date="2013-04" db="EMBL/GenBank/DDBJ databases">
        <title>The Genome Sequence of Treponema maltophilum ATCC 51939.</title>
        <authorList>
            <consortium name="The Broad Institute Genomics Platform"/>
            <person name="Earl A."/>
            <person name="Ward D."/>
            <person name="Feldgarden M."/>
            <person name="Gevers D."/>
            <person name="Leonetti C."/>
            <person name="Blanton J.M."/>
            <person name="Dewhirst F.E."/>
            <person name="Izard J."/>
            <person name="Walker B."/>
            <person name="Young S."/>
            <person name="Zeng Q."/>
            <person name="Gargeya S."/>
            <person name="Fitzgerald M."/>
            <person name="Haas B."/>
            <person name="Abouelleil A."/>
            <person name="Allen A.W."/>
            <person name="Alvarado L."/>
            <person name="Arachchi H.M."/>
            <person name="Berlin A.M."/>
            <person name="Chapman S.B."/>
            <person name="Gainer-Dewar J."/>
            <person name="Goldberg J."/>
            <person name="Griggs A."/>
            <person name="Gujja S."/>
            <person name="Hansen M."/>
            <person name="Howarth C."/>
            <person name="Imamovic A."/>
            <person name="Ireland A."/>
            <person name="Larimer J."/>
            <person name="McCowan C."/>
            <person name="Murphy C."/>
            <person name="Pearson M."/>
            <person name="Poon T.W."/>
            <person name="Priest M."/>
            <person name="Roberts A."/>
            <person name="Saif S."/>
            <person name="Shea T."/>
            <person name="Sisk P."/>
            <person name="Sykes S."/>
            <person name="Wortman J."/>
            <person name="Nusbaum C."/>
            <person name="Birren B."/>
        </authorList>
    </citation>
    <scope>NUCLEOTIDE SEQUENCE [LARGE SCALE GENOMIC DNA]</scope>
    <source>
        <strain evidence="19 20">ATCC 51939</strain>
    </source>
</reference>
<dbReference type="PANTHER" id="PTHR23076">
    <property type="entry name" value="METALLOPROTEASE M41 FTSH"/>
    <property type="match status" value="1"/>
</dbReference>
<dbReference type="InterPro" id="IPR011546">
    <property type="entry name" value="Pept_M41_FtsH_extracell"/>
</dbReference>